<dbReference type="Proteomes" id="UP000193427">
    <property type="component" value="Chromosome"/>
</dbReference>
<evidence type="ECO:0000256" key="8">
    <source>
        <dbReference type="ARBA" id="ARBA00048968"/>
    </source>
</evidence>
<evidence type="ECO:0000256" key="2">
    <source>
        <dbReference type="ARBA" id="ARBA00007353"/>
    </source>
</evidence>
<dbReference type="GO" id="GO:0005507">
    <property type="term" value="F:copper ion binding"/>
    <property type="evidence" value="ECO:0007669"/>
    <property type="project" value="TreeGrafter"/>
</dbReference>
<keyword evidence="4" id="KW-0479">Metal-binding</keyword>
<dbReference type="AlphaFoldDB" id="A0A1W6L7T9"/>
<dbReference type="Pfam" id="PF02578">
    <property type="entry name" value="Cu-oxidase_4"/>
    <property type="match status" value="1"/>
</dbReference>
<evidence type="ECO:0000256" key="9">
    <source>
        <dbReference type="ARBA" id="ARBA00049893"/>
    </source>
</evidence>
<dbReference type="PANTHER" id="PTHR30616">
    <property type="entry name" value="UNCHARACTERIZED PROTEIN YFIH"/>
    <property type="match status" value="1"/>
</dbReference>
<organism evidence="11 12">
    <name type="scientific">Piscinibacter gummiphilus</name>
    <dbReference type="NCBI Taxonomy" id="946333"/>
    <lineage>
        <taxon>Bacteria</taxon>
        <taxon>Pseudomonadati</taxon>
        <taxon>Pseudomonadota</taxon>
        <taxon>Betaproteobacteria</taxon>
        <taxon>Burkholderiales</taxon>
        <taxon>Sphaerotilaceae</taxon>
        <taxon>Piscinibacter</taxon>
    </lineage>
</organism>
<dbReference type="EMBL" id="CP015118">
    <property type="protein sequence ID" value="ARN20292.1"/>
    <property type="molecule type" value="Genomic_DNA"/>
</dbReference>
<evidence type="ECO:0000256" key="7">
    <source>
        <dbReference type="ARBA" id="ARBA00047989"/>
    </source>
</evidence>
<comment type="catalytic activity">
    <reaction evidence="7">
        <text>adenosine + H2O + H(+) = inosine + NH4(+)</text>
        <dbReference type="Rhea" id="RHEA:24408"/>
        <dbReference type="ChEBI" id="CHEBI:15377"/>
        <dbReference type="ChEBI" id="CHEBI:15378"/>
        <dbReference type="ChEBI" id="CHEBI:16335"/>
        <dbReference type="ChEBI" id="CHEBI:17596"/>
        <dbReference type="ChEBI" id="CHEBI:28938"/>
        <dbReference type="EC" id="3.5.4.4"/>
    </reaction>
    <physiologicalReaction direction="left-to-right" evidence="7">
        <dbReference type="Rhea" id="RHEA:24409"/>
    </physiologicalReaction>
</comment>
<comment type="similarity">
    <text evidence="2 10">Belongs to the purine nucleoside phosphorylase YfiH/LACC1 family.</text>
</comment>
<evidence type="ECO:0000313" key="11">
    <source>
        <dbReference type="EMBL" id="ARN20292.1"/>
    </source>
</evidence>
<sequence>MNPDWLQPDWTAPGAKGLMSTRAGGQSTAPFDRLNLGTAVGDDPAVVARNRAIFRAATGGAAPVFLKQVHGTRVLRLGASHAASNATVEEADASVTTEPGLACTVLVADCLPVLFAAPEGRAVGAAHAGWRGLCGGVLEATLREVCAAAVCGPDEVSVWLGACIGPRRFEVGPDVLEAFGAAGDTAVAACFAPLRPGKWLADLPRLARGRLAAAGVTAISGGTWCTVEDTSRFFSFRRDGVTGRMAAAAWIDR</sequence>
<evidence type="ECO:0000313" key="12">
    <source>
        <dbReference type="Proteomes" id="UP000193427"/>
    </source>
</evidence>
<comment type="catalytic activity">
    <reaction evidence="8">
        <text>adenosine + phosphate = alpha-D-ribose 1-phosphate + adenine</text>
        <dbReference type="Rhea" id="RHEA:27642"/>
        <dbReference type="ChEBI" id="CHEBI:16335"/>
        <dbReference type="ChEBI" id="CHEBI:16708"/>
        <dbReference type="ChEBI" id="CHEBI:43474"/>
        <dbReference type="ChEBI" id="CHEBI:57720"/>
        <dbReference type="EC" id="2.4.2.1"/>
    </reaction>
    <physiologicalReaction direction="left-to-right" evidence="8">
        <dbReference type="Rhea" id="RHEA:27643"/>
    </physiologicalReaction>
</comment>
<keyword evidence="5" id="KW-0378">Hydrolase</keyword>
<protein>
    <recommendedName>
        <fullName evidence="10">Purine nucleoside phosphorylase</fullName>
    </recommendedName>
</protein>
<gene>
    <name evidence="11" type="ORF">A4W93_10475</name>
</gene>
<dbReference type="STRING" id="946333.A4W93_10475"/>
<evidence type="ECO:0000256" key="6">
    <source>
        <dbReference type="ARBA" id="ARBA00022833"/>
    </source>
</evidence>
<dbReference type="Gene3D" id="3.60.140.10">
    <property type="entry name" value="CNF1/YfiH-like putative cysteine hydrolases"/>
    <property type="match status" value="1"/>
</dbReference>
<dbReference type="CDD" id="cd16833">
    <property type="entry name" value="YfiH"/>
    <property type="match status" value="1"/>
</dbReference>
<dbReference type="InterPro" id="IPR003730">
    <property type="entry name" value="Cu_polyphenol_OxRdtase"/>
</dbReference>
<proteinExistence type="inferred from homology"/>
<reference evidence="11 12" key="1">
    <citation type="submission" date="2016-04" db="EMBL/GenBank/DDBJ databases">
        <title>Complete genome sequence of natural rubber-degrading, novel Gram-negative bacterium, Rhizobacter gummiphilus strain NS21.</title>
        <authorList>
            <person name="Tabata M."/>
            <person name="Kasai D."/>
            <person name="Fukuda M."/>
        </authorList>
    </citation>
    <scope>NUCLEOTIDE SEQUENCE [LARGE SCALE GENOMIC DNA]</scope>
    <source>
        <strain evidence="11 12">NS21</strain>
    </source>
</reference>
<comment type="catalytic activity">
    <reaction evidence="9">
        <text>S-methyl-5'-thioadenosine + phosphate = 5-(methylsulfanyl)-alpha-D-ribose 1-phosphate + adenine</text>
        <dbReference type="Rhea" id="RHEA:11852"/>
        <dbReference type="ChEBI" id="CHEBI:16708"/>
        <dbReference type="ChEBI" id="CHEBI:17509"/>
        <dbReference type="ChEBI" id="CHEBI:43474"/>
        <dbReference type="ChEBI" id="CHEBI:58533"/>
        <dbReference type="EC" id="2.4.2.28"/>
    </reaction>
    <physiologicalReaction direction="left-to-right" evidence="9">
        <dbReference type="Rhea" id="RHEA:11853"/>
    </physiologicalReaction>
</comment>
<evidence type="ECO:0000256" key="10">
    <source>
        <dbReference type="RuleBase" id="RU361274"/>
    </source>
</evidence>
<evidence type="ECO:0000256" key="3">
    <source>
        <dbReference type="ARBA" id="ARBA00022679"/>
    </source>
</evidence>
<dbReference type="GO" id="GO:0016787">
    <property type="term" value="F:hydrolase activity"/>
    <property type="evidence" value="ECO:0007669"/>
    <property type="project" value="UniProtKB-KW"/>
</dbReference>
<evidence type="ECO:0000256" key="5">
    <source>
        <dbReference type="ARBA" id="ARBA00022801"/>
    </source>
</evidence>
<dbReference type="InterPro" id="IPR038371">
    <property type="entry name" value="Cu_polyphenol_OxRdtase_sf"/>
</dbReference>
<evidence type="ECO:0000256" key="4">
    <source>
        <dbReference type="ARBA" id="ARBA00022723"/>
    </source>
</evidence>
<dbReference type="OrthoDB" id="4279at2"/>
<keyword evidence="12" id="KW-1185">Reference proteome</keyword>
<keyword evidence="6" id="KW-0862">Zinc</keyword>
<dbReference type="InterPro" id="IPR011324">
    <property type="entry name" value="Cytotoxic_necrot_fac-like_cat"/>
</dbReference>
<dbReference type="RefSeq" id="WP_085750565.1">
    <property type="nucleotide sequence ID" value="NZ_BSPR01000014.1"/>
</dbReference>
<accession>A0A1W6L7T9</accession>
<comment type="catalytic activity">
    <reaction evidence="1">
        <text>inosine + phosphate = alpha-D-ribose 1-phosphate + hypoxanthine</text>
        <dbReference type="Rhea" id="RHEA:27646"/>
        <dbReference type="ChEBI" id="CHEBI:17368"/>
        <dbReference type="ChEBI" id="CHEBI:17596"/>
        <dbReference type="ChEBI" id="CHEBI:43474"/>
        <dbReference type="ChEBI" id="CHEBI:57720"/>
        <dbReference type="EC" id="2.4.2.1"/>
    </reaction>
    <physiologicalReaction direction="left-to-right" evidence="1">
        <dbReference type="Rhea" id="RHEA:27647"/>
    </physiologicalReaction>
</comment>
<dbReference type="NCBIfam" id="TIGR00726">
    <property type="entry name" value="peptidoglycan editing factor PgeF"/>
    <property type="match status" value="1"/>
</dbReference>
<dbReference type="GO" id="GO:0017061">
    <property type="term" value="F:S-methyl-5-thioadenosine phosphorylase activity"/>
    <property type="evidence" value="ECO:0007669"/>
    <property type="project" value="UniProtKB-EC"/>
</dbReference>
<dbReference type="SUPFAM" id="SSF64438">
    <property type="entry name" value="CNF1/YfiH-like putative cysteine hydrolases"/>
    <property type="match status" value="1"/>
</dbReference>
<dbReference type="PANTHER" id="PTHR30616:SF2">
    <property type="entry name" value="PURINE NUCLEOSIDE PHOSPHORYLASE LACC1"/>
    <property type="match status" value="1"/>
</dbReference>
<keyword evidence="3" id="KW-0808">Transferase</keyword>
<evidence type="ECO:0000256" key="1">
    <source>
        <dbReference type="ARBA" id="ARBA00000553"/>
    </source>
</evidence>
<dbReference type="KEGG" id="rgu:A4W93_10475"/>
<name>A0A1W6L7T9_9BURK</name>